<organism evidence="1 2">
    <name type="scientific">Wuchereria bancrofti</name>
    <dbReference type="NCBI Taxonomy" id="6293"/>
    <lineage>
        <taxon>Eukaryota</taxon>
        <taxon>Metazoa</taxon>
        <taxon>Ecdysozoa</taxon>
        <taxon>Nematoda</taxon>
        <taxon>Chromadorea</taxon>
        <taxon>Rhabditida</taxon>
        <taxon>Spirurina</taxon>
        <taxon>Spiruromorpha</taxon>
        <taxon>Filarioidea</taxon>
        <taxon>Onchocercidae</taxon>
        <taxon>Wuchereria</taxon>
    </lineage>
</organism>
<gene>
    <name evidence="1" type="ORF">WBA_LOCUS2232</name>
</gene>
<evidence type="ECO:0000313" key="2">
    <source>
        <dbReference type="Proteomes" id="UP000270924"/>
    </source>
</evidence>
<name>A0A3P7DPN6_WUCBA</name>
<dbReference type="AlphaFoldDB" id="A0A3P7DPN6"/>
<dbReference type="Proteomes" id="UP000270924">
    <property type="component" value="Unassembled WGS sequence"/>
</dbReference>
<dbReference type="EMBL" id="UYWW01000579">
    <property type="protein sequence ID" value="VDM08846.1"/>
    <property type="molecule type" value="Genomic_DNA"/>
</dbReference>
<proteinExistence type="predicted"/>
<protein>
    <submittedName>
        <fullName evidence="1">Uncharacterized protein</fullName>
    </submittedName>
</protein>
<dbReference type="InParanoid" id="A0A3P7DPN6"/>
<accession>A0A3P7DPN6</accession>
<evidence type="ECO:0000313" key="1">
    <source>
        <dbReference type="EMBL" id="VDM08846.1"/>
    </source>
</evidence>
<keyword evidence="2" id="KW-1185">Reference proteome</keyword>
<reference evidence="1 2" key="1">
    <citation type="submission" date="2018-11" db="EMBL/GenBank/DDBJ databases">
        <authorList>
            <consortium name="Pathogen Informatics"/>
        </authorList>
    </citation>
    <scope>NUCLEOTIDE SEQUENCE [LARGE SCALE GENOMIC DNA]</scope>
</reference>
<sequence length="144" mass="16861">MVRRKYSKVDAMYGEILHWQRVIISMIITKTNYQYYYQYIRGTHDHTDWIGLAFVALNRFGSGISKNGVIMPFAESSTFSANHSFFSLSPIDDLINLIREAFISFLYLSQRYNRNLMTKSEKQKIRDELSKLALDLDKCALQDN</sequence>